<dbReference type="Proteomes" id="UP000219514">
    <property type="component" value="Unassembled WGS sequence"/>
</dbReference>
<keyword evidence="2" id="KW-1185">Reference proteome</keyword>
<evidence type="ECO:0000313" key="1">
    <source>
        <dbReference type="EMBL" id="SNX96638.1"/>
    </source>
</evidence>
<organism evidence="1 2">
    <name type="scientific">Geodermatophilus sabuli</name>
    <dbReference type="NCBI Taxonomy" id="1564158"/>
    <lineage>
        <taxon>Bacteria</taxon>
        <taxon>Bacillati</taxon>
        <taxon>Actinomycetota</taxon>
        <taxon>Actinomycetes</taxon>
        <taxon>Geodermatophilales</taxon>
        <taxon>Geodermatophilaceae</taxon>
        <taxon>Geodermatophilus</taxon>
    </lineage>
</organism>
<evidence type="ECO:0000313" key="2">
    <source>
        <dbReference type="Proteomes" id="UP000219514"/>
    </source>
</evidence>
<dbReference type="AlphaFoldDB" id="A0A285EBY7"/>
<proteinExistence type="predicted"/>
<reference evidence="1 2" key="1">
    <citation type="submission" date="2017-09" db="EMBL/GenBank/DDBJ databases">
        <authorList>
            <person name="Ehlers B."/>
            <person name="Leendertz F.H."/>
        </authorList>
    </citation>
    <scope>NUCLEOTIDE SEQUENCE [LARGE SCALE GENOMIC DNA]</scope>
    <source>
        <strain evidence="1 2">DSM 46844</strain>
    </source>
</reference>
<dbReference type="Gene3D" id="3.30.2400.30">
    <property type="match status" value="1"/>
</dbReference>
<name>A0A285EBY7_9ACTN</name>
<dbReference type="RefSeq" id="WP_097206630.1">
    <property type="nucleotide sequence ID" value="NZ_JACHXB010000002.1"/>
</dbReference>
<dbReference type="OrthoDB" id="2922at2"/>
<protein>
    <submittedName>
        <fullName evidence="1">Uncharacterized protein</fullName>
    </submittedName>
</protein>
<sequence>MDDRNSQVGWTEAQWNRVREEVIRAWQSVRVAGSLLPAYGGLPRSTQVVPSEMFNTDGSVDERSTSPLLEIALPVTLSRQQVLEEDLSGALLQFRRRATQVGQLEDWYIFNGTYPGDSPMQPPAAPQGVPAPLPHRRLPSYQFLDDLVTTYRILIGGPNPVADHRTMIRGLIQRDPGSLGLMHGAQQVRDKGRRVIWAKRGSLDKNGLMRVIVQAMNVLEEHGYVAPYACVLGRLPFEEAHDPVGESITYPRDRIEPLIGRELLHASALDVLPRTSRQYDRNYVQRYRSRGVLLSLNSFAVDLAIAAEATPEFRYVDAEGRYIFSVFERFAVRIKDPRAIVPLLFY</sequence>
<accession>A0A285EBY7</accession>
<gene>
    <name evidence="1" type="ORF">SAMN06893097_104353</name>
</gene>
<dbReference type="EMBL" id="OBDO01000004">
    <property type="protein sequence ID" value="SNX96638.1"/>
    <property type="molecule type" value="Genomic_DNA"/>
</dbReference>